<dbReference type="InterPro" id="IPR036691">
    <property type="entry name" value="Endo/exonu/phosph_ase_sf"/>
</dbReference>
<sequence length="294" mass="34362">MDDSQGPVSKTSSTYTKRVDRLKEHLNYNGIGIDSHGKGGGLMLLWRKDTEVWLQSYSEHHIDAIVSCKDNTTQWCFSGFYGHPETSNRKGTWDFNEILSTNEKERQTQPAQWQIHDFRQILIDCELQDMGFHGNLWCNNKEELHTVRARLDRACCMTSWANLFPTRQVVHEVTAASDHSFLWVELELNIQAAESRNERLFRFEAIWTKEESCHEVIRSCWQTTSKKNSQVDIISCIKNYWVSLLEWNNNCFGNIVHQMKVLEKRICDLKLGTLIEAPQREMEEAKDKFELLSI</sequence>
<gene>
    <name evidence="1" type="ORF">Slati_3704000</name>
</gene>
<accession>A0AAW2U2Y2</accession>
<name>A0AAW2U2Y2_9LAMI</name>
<comment type="caution">
    <text evidence="1">The sequence shown here is derived from an EMBL/GenBank/DDBJ whole genome shotgun (WGS) entry which is preliminary data.</text>
</comment>
<organism evidence="1">
    <name type="scientific">Sesamum latifolium</name>
    <dbReference type="NCBI Taxonomy" id="2727402"/>
    <lineage>
        <taxon>Eukaryota</taxon>
        <taxon>Viridiplantae</taxon>
        <taxon>Streptophyta</taxon>
        <taxon>Embryophyta</taxon>
        <taxon>Tracheophyta</taxon>
        <taxon>Spermatophyta</taxon>
        <taxon>Magnoliopsida</taxon>
        <taxon>eudicotyledons</taxon>
        <taxon>Gunneridae</taxon>
        <taxon>Pentapetalae</taxon>
        <taxon>asterids</taxon>
        <taxon>lamiids</taxon>
        <taxon>Lamiales</taxon>
        <taxon>Pedaliaceae</taxon>
        <taxon>Sesamum</taxon>
    </lineage>
</organism>
<evidence type="ECO:0008006" key="2">
    <source>
        <dbReference type="Google" id="ProtNLM"/>
    </source>
</evidence>
<dbReference type="PANTHER" id="PTHR33710">
    <property type="entry name" value="BNAC02G09200D PROTEIN"/>
    <property type="match status" value="1"/>
</dbReference>
<dbReference type="SUPFAM" id="SSF56219">
    <property type="entry name" value="DNase I-like"/>
    <property type="match status" value="1"/>
</dbReference>
<protein>
    <recommendedName>
        <fullName evidence="2">Endonuclease/exonuclease/phosphatase domain-containing protein</fullName>
    </recommendedName>
</protein>
<proteinExistence type="predicted"/>
<reference evidence="1" key="1">
    <citation type="submission" date="2020-06" db="EMBL/GenBank/DDBJ databases">
        <authorList>
            <person name="Li T."/>
            <person name="Hu X."/>
            <person name="Zhang T."/>
            <person name="Song X."/>
            <person name="Zhang H."/>
            <person name="Dai N."/>
            <person name="Sheng W."/>
            <person name="Hou X."/>
            <person name="Wei L."/>
        </authorList>
    </citation>
    <scope>NUCLEOTIDE SEQUENCE</scope>
    <source>
        <strain evidence="1">KEN1</strain>
        <tissue evidence="1">Leaf</tissue>
    </source>
</reference>
<evidence type="ECO:0000313" key="1">
    <source>
        <dbReference type="EMBL" id="KAL0411143.1"/>
    </source>
</evidence>
<dbReference type="EMBL" id="JACGWN010000013">
    <property type="protein sequence ID" value="KAL0411143.1"/>
    <property type="molecule type" value="Genomic_DNA"/>
</dbReference>
<reference evidence="1" key="2">
    <citation type="journal article" date="2024" name="Plant">
        <title>Genomic evolution and insights into agronomic trait innovations of Sesamum species.</title>
        <authorList>
            <person name="Miao H."/>
            <person name="Wang L."/>
            <person name="Qu L."/>
            <person name="Liu H."/>
            <person name="Sun Y."/>
            <person name="Le M."/>
            <person name="Wang Q."/>
            <person name="Wei S."/>
            <person name="Zheng Y."/>
            <person name="Lin W."/>
            <person name="Duan Y."/>
            <person name="Cao H."/>
            <person name="Xiong S."/>
            <person name="Wang X."/>
            <person name="Wei L."/>
            <person name="Li C."/>
            <person name="Ma Q."/>
            <person name="Ju M."/>
            <person name="Zhao R."/>
            <person name="Li G."/>
            <person name="Mu C."/>
            <person name="Tian Q."/>
            <person name="Mei H."/>
            <person name="Zhang T."/>
            <person name="Gao T."/>
            <person name="Zhang H."/>
        </authorList>
    </citation>
    <scope>NUCLEOTIDE SEQUENCE</scope>
    <source>
        <strain evidence="1">KEN1</strain>
    </source>
</reference>
<dbReference type="AlphaFoldDB" id="A0AAW2U2Y2"/>
<dbReference type="PANTHER" id="PTHR33710:SF77">
    <property type="entry name" value="DNASE I-LIKE SUPERFAMILY PROTEIN"/>
    <property type="match status" value="1"/>
</dbReference>